<dbReference type="AlphaFoldDB" id="A0A2K8L634"/>
<name>A0A2K8L634_9PROT</name>
<keyword evidence="2" id="KW-0479">Metal-binding</keyword>
<accession>A0A2K8L634</accession>
<dbReference type="RefSeq" id="WP_100266097.1">
    <property type="nucleotide sequence ID" value="NZ_CP018800.1"/>
</dbReference>
<dbReference type="Pfam" id="PF10276">
    <property type="entry name" value="zf-CHCC"/>
    <property type="match status" value="1"/>
</dbReference>
<gene>
    <name evidence="2" type="ORF">Ga0123462_1948</name>
</gene>
<dbReference type="Proteomes" id="UP000231637">
    <property type="component" value="Chromosome"/>
</dbReference>
<keyword evidence="2" id="KW-0862">Zinc</keyword>
<dbReference type="GO" id="GO:0008270">
    <property type="term" value="F:zinc ion binding"/>
    <property type="evidence" value="ECO:0007669"/>
    <property type="project" value="UniProtKB-KW"/>
</dbReference>
<dbReference type="InterPro" id="IPR019401">
    <property type="entry name" value="Znf_CHCC"/>
</dbReference>
<protein>
    <submittedName>
        <fullName evidence="2">Zinc-finger domain-containing protein</fullName>
    </submittedName>
</protein>
<feature type="domain" description="Zinc finger CHCC-type" evidence="1">
    <location>
        <begin position="11"/>
        <end position="42"/>
    </location>
</feature>
<evidence type="ECO:0000259" key="1">
    <source>
        <dbReference type="Pfam" id="PF10276"/>
    </source>
</evidence>
<proteinExistence type="predicted"/>
<dbReference type="KEGG" id="mfn:Ga0123462_1948"/>
<evidence type="ECO:0000313" key="3">
    <source>
        <dbReference type="Proteomes" id="UP000231637"/>
    </source>
</evidence>
<dbReference type="EMBL" id="CP018800">
    <property type="protein sequence ID" value="ATX82785.1"/>
    <property type="molecule type" value="Genomic_DNA"/>
</dbReference>
<organism evidence="2 3">
    <name type="scientific">Mariprofundus ferrinatatus</name>
    <dbReference type="NCBI Taxonomy" id="1921087"/>
    <lineage>
        <taxon>Bacteria</taxon>
        <taxon>Pseudomonadati</taxon>
        <taxon>Pseudomonadota</taxon>
        <taxon>Candidatius Mariprofundia</taxon>
        <taxon>Mariprofundales</taxon>
        <taxon>Mariprofundaceae</taxon>
        <taxon>Mariprofundus</taxon>
    </lineage>
</organism>
<keyword evidence="3" id="KW-1185">Reference proteome</keyword>
<sequence length="58" mass="6290">MSSVVIKSIEEIVSCSDNGQHPLIYISLKDGSGQCQYCGQKFVRITKAEASNQDKIAA</sequence>
<keyword evidence="2" id="KW-0863">Zinc-finger</keyword>
<dbReference type="Gene3D" id="2.60.260.40">
    <property type="entry name" value="q5lls5 like domains"/>
    <property type="match status" value="1"/>
</dbReference>
<reference evidence="2 3" key="1">
    <citation type="submission" date="2016-12" db="EMBL/GenBank/DDBJ databases">
        <title>Isolation and genomic insights into novel planktonic Zetaproteobacteria from stratified waters of the Chesapeake Bay.</title>
        <authorList>
            <person name="McAllister S.M."/>
            <person name="Kato S."/>
            <person name="Chan C.S."/>
            <person name="Chiu B.K."/>
            <person name="Field E.K."/>
        </authorList>
    </citation>
    <scope>NUCLEOTIDE SEQUENCE [LARGE SCALE GENOMIC DNA]</scope>
    <source>
        <strain evidence="2 3">CP-8</strain>
    </source>
</reference>
<evidence type="ECO:0000313" key="2">
    <source>
        <dbReference type="EMBL" id="ATX82785.1"/>
    </source>
</evidence>
<dbReference type="OrthoDB" id="5297750at2"/>